<protein>
    <submittedName>
        <fullName evidence="9">Sodium Bile acid symporter family protein</fullName>
    </submittedName>
</protein>
<dbReference type="EMBL" id="CP020559">
    <property type="protein sequence ID" value="ARE87194.1"/>
    <property type="molecule type" value="Genomic_DNA"/>
</dbReference>
<accession>A0AAC9WFY1</accession>
<evidence type="ECO:0000256" key="2">
    <source>
        <dbReference type="ARBA" id="ARBA00010110"/>
    </source>
</evidence>
<dbReference type="GO" id="GO:0005886">
    <property type="term" value="C:plasma membrane"/>
    <property type="evidence" value="ECO:0007669"/>
    <property type="project" value="UniProtKB-SubCell"/>
</dbReference>
<name>A0AAC9WFY1_9CLOT</name>
<feature type="transmembrane region" description="Helical" evidence="8">
    <location>
        <begin position="60"/>
        <end position="80"/>
    </location>
</feature>
<dbReference type="RefSeq" id="WP_169824220.1">
    <property type="nucleotide sequence ID" value="NZ_CP017603.1"/>
</dbReference>
<sequence length="246" mass="27898">MLAFGLSFIFFRDTPDVFIALIMDMVTPCTDWYLVFTGIAGGSIALSTTFLPWNLFMQFISIPVAIFLFAGTVVEIQPYFFLESFLRVLLLPFIIAVLTRKIILYIKDENWFEQNILGRVGIFQSLFLMFAIMAMFASQGIILIENLGLVIRLIIPVTLFFIINFSVGQIIGRGFKLSYQEGTSLIFTILARNAPLALTIAVATFPDKPLIPLVLAVKSLIELPMLFAFSQLMLLFYSKKWWTNLT</sequence>
<keyword evidence="3" id="KW-0813">Transport</keyword>
<evidence type="ECO:0000256" key="5">
    <source>
        <dbReference type="ARBA" id="ARBA00022692"/>
    </source>
</evidence>
<feature type="transmembrane region" description="Helical" evidence="8">
    <location>
        <begin position="184"/>
        <end position="205"/>
    </location>
</feature>
<feature type="transmembrane region" description="Helical" evidence="8">
    <location>
        <begin position="32"/>
        <end position="53"/>
    </location>
</feature>
<evidence type="ECO:0000256" key="4">
    <source>
        <dbReference type="ARBA" id="ARBA00022475"/>
    </source>
</evidence>
<evidence type="ECO:0000256" key="7">
    <source>
        <dbReference type="ARBA" id="ARBA00023136"/>
    </source>
</evidence>
<evidence type="ECO:0000256" key="3">
    <source>
        <dbReference type="ARBA" id="ARBA00022448"/>
    </source>
</evidence>
<dbReference type="Gene3D" id="1.20.1530.20">
    <property type="match status" value="1"/>
</dbReference>
<evidence type="ECO:0000313" key="9">
    <source>
        <dbReference type="EMBL" id="ARE87194.1"/>
    </source>
</evidence>
<feature type="transmembrane region" description="Helical" evidence="8">
    <location>
        <begin position="211"/>
        <end position="237"/>
    </location>
</feature>
<dbReference type="GO" id="GO:0015105">
    <property type="term" value="F:arsenite transmembrane transporter activity"/>
    <property type="evidence" value="ECO:0007669"/>
    <property type="project" value="TreeGrafter"/>
</dbReference>
<feature type="transmembrane region" description="Helical" evidence="8">
    <location>
        <begin position="150"/>
        <end position="172"/>
    </location>
</feature>
<dbReference type="InterPro" id="IPR038770">
    <property type="entry name" value="Na+/solute_symporter_sf"/>
</dbReference>
<dbReference type="AlphaFoldDB" id="A0AAC9WFY1"/>
<feature type="transmembrane region" description="Helical" evidence="8">
    <location>
        <begin position="126"/>
        <end position="144"/>
    </location>
</feature>
<dbReference type="InterPro" id="IPR002657">
    <property type="entry name" value="BilAc:Na_symport/Acr3"/>
</dbReference>
<reference evidence="9 10" key="1">
    <citation type="submission" date="2017-03" db="EMBL/GenBank/DDBJ databases">
        <title>Complete sequence of Clostridium formicaceticum DSM 92.</title>
        <authorList>
            <person name="Poehlein A."/>
            <person name="Karl M."/>
            <person name="Bengelsdorf F.R."/>
            <person name="Duerre P."/>
            <person name="Daniel R."/>
        </authorList>
    </citation>
    <scope>NUCLEOTIDE SEQUENCE [LARGE SCALE GENOMIC DNA]</scope>
    <source>
        <strain evidence="9 10">DSM 92</strain>
    </source>
</reference>
<dbReference type="PANTHER" id="PTHR43057">
    <property type="entry name" value="ARSENITE EFFLUX TRANSPORTER"/>
    <property type="match status" value="1"/>
</dbReference>
<dbReference type="PANTHER" id="PTHR43057:SF1">
    <property type="entry name" value="ARSENICAL-RESISTANCE PROTEIN 3"/>
    <property type="match status" value="1"/>
</dbReference>
<evidence type="ECO:0000256" key="1">
    <source>
        <dbReference type="ARBA" id="ARBA00004651"/>
    </source>
</evidence>
<proteinExistence type="inferred from homology"/>
<organism evidence="9 10">
    <name type="scientific">Clostridium formicaceticum</name>
    <dbReference type="NCBI Taxonomy" id="1497"/>
    <lineage>
        <taxon>Bacteria</taxon>
        <taxon>Bacillati</taxon>
        <taxon>Bacillota</taxon>
        <taxon>Clostridia</taxon>
        <taxon>Eubacteriales</taxon>
        <taxon>Clostridiaceae</taxon>
        <taxon>Clostridium</taxon>
    </lineage>
</organism>
<feature type="transmembrane region" description="Helical" evidence="8">
    <location>
        <begin position="86"/>
        <end position="106"/>
    </location>
</feature>
<keyword evidence="5 8" id="KW-0812">Transmembrane</keyword>
<evidence type="ECO:0000256" key="6">
    <source>
        <dbReference type="ARBA" id="ARBA00022989"/>
    </source>
</evidence>
<dbReference type="Proteomes" id="UP000192478">
    <property type="component" value="Chromosome"/>
</dbReference>
<dbReference type="InterPro" id="IPR004706">
    <property type="entry name" value="Arsenical-R_Acr3"/>
</dbReference>
<keyword evidence="4" id="KW-1003">Cell membrane</keyword>
<comment type="similarity">
    <text evidence="2">Belongs to the arsenical resistance-3 (ACR3) (TC 2.A.59) family.</text>
</comment>
<keyword evidence="7 8" id="KW-0472">Membrane</keyword>
<dbReference type="GO" id="GO:0015104">
    <property type="term" value="F:antimonite transmembrane transporter activity"/>
    <property type="evidence" value="ECO:0007669"/>
    <property type="project" value="TreeGrafter"/>
</dbReference>
<keyword evidence="6 8" id="KW-1133">Transmembrane helix</keyword>
<dbReference type="GO" id="GO:0015297">
    <property type="term" value="F:antiporter activity"/>
    <property type="evidence" value="ECO:0007669"/>
    <property type="project" value="InterPro"/>
</dbReference>
<evidence type="ECO:0000256" key="8">
    <source>
        <dbReference type="SAM" id="Phobius"/>
    </source>
</evidence>
<dbReference type="Pfam" id="PF01758">
    <property type="entry name" value="SBF"/>
    <property type="match status" value="1"/>
</dbReference>
<evidence type="ECO:0000313" key="10">
    <source>
        <dbReference type="Proteomes" id="UP000192478"/>
    </source>
</evidence>
<gene>
    <name evidence="9" type="ORF">CLFO_15820</name>
</gene>
<comment type="subcellular location">
    <subcellularLocation>
        <location evidence="1">Cell membrane</location>
        <topology evidence="1">Multi-pass membrane protein</topology>
    </subcellularLocation>
</comment>